<feature type="transmembrane region" description="Helical" evidence="6">
    <location>
        <begin position="266"/>
        <end position="286"/>
    </location>
</feature>
<comment type="similarity">
    <text evidence="2">Belongs to the EamA transporter family.</text>
</comment>
<evidence type="ECO:0000256" key="2">
    <source>
        <dbReference type="ARBA" id="ARBA00007362"/>
    </source>
</evidence>
<protein>
    <submittedName>
        <fullName evidence="8">Permease of the drug/metabolite transporter (DMT) superfamily</fullName>
    </submittedName>
</protein>
<dbReference type="EMBL" id="FMXQ01000001">
    <property type="protein sequence ID" value="SDB01982.1"/>
    <property type="molecule type" value="Genomic_DNA"/>
</dbReference>
<feature type="domain" description="EamA" evidence="7">
    <location>
        <begin position="148"/>
        <end position="281"/>
    </location>
</feature>
<evidence type="ECO:0000256" key="3">
    <source>
        <dbReference type="ARBA" id="ARBA00022692"/>
    </source>
</evidence>
<feature type="transmembrane region" description="Helical" evidence="6">
    <location>
        <begin position="210"/>
        <end position="230"/>
    </location>
</feature>
<feature type="transmembrane region" description="Helical" evidence="6">
    <location>
        <begin position="7"/>
        <end position="29"/>
    </location>
</feature>
<feature type="transmembrane region" description="Helical" evidence="6">
    <location>
        <begin position="179"/>
        <end position="198"/>
    </location>
</feature>
<keyword evidence="3 6" id="KW-0812">Transmembrane</keyword>
<evidence type="ECO:0000313" key="9">
    <source>
        <dbReference type="Proteomes" id="UP000199071"/>
    </source>
</evidence>
<proteinExistence type="inferred from homology"/>
<dbReference type="PANTHER" id="PTHR32322">
    <property type="entry name" value="INNER MEMBRANE TRANSPORTER"/>
    <property type="match status" value="1"/>
</dbReference>
<name>A0A1G6A0L3_9HYPH</name>
<evidence type="ECO:0000256" key="5">
    <source>
        <dbReference type="ARBA" id="ARBA00023136"/>
    </source>
</evidence>
<comment type="subcellular location">
    <subcellularLocation>
        <location evidence="1">Membrane</location>
        <topology evidence="1">Multi-pass membrane protein</topology>
    </subcellularLocation>
</comment>
<dbReference type="SUPFAM" id="SSF103481">
    <property type="entry name" value="Multidrug resistance efflux transporter EmrE"/>
    <property type="match status" value="2"/>
</dbReference>
<dbReference type="Pfam" id="PF00892">
    <property type="entry name" value="EamA"/>
    <property type="match status" value="2"/>
</dbReference>
<feature type="transmembrane region" description="Helical" evidence="6">
    <location>
        <begin position="237"/>
        <end position="260"/>
    </location>
</feature>
<evidence type="ECO:0000256" key="4">
    <source>
        <dbReference type="ARBA" id="ARBA00022989"/>
    </source>
</evidence>
<dbReference type="RefSeq" id="WP_090874186.1">
    <property type="nucleotide sequence ID" value="NZ_FMXQ01000001.1"/>
</dbReference>
<feature type="transmembrane region" description="Helical" evidence="6">
    <location>
        <begin position="151"/>
        <end position="167"/>
    </location>
</feature>
<evidence type="ECO:0000259" key="7">
    <source>
        <dbReference type="Pfam" id="PF00892"/>
    </source>
</evidence>
<dbReference type="GO" id="GO:0016020">
    <property type="term" value="C:membrane"/>
    <property type="evidence" value="ECO:0007669"/>
    <property type="project" value="UniProtKB-SubCell"/>
</dbReference>
<dbReference type="InterPro" id="IPR000620">
    <property type="entry name" value="EamA_dom"/>
</dbReference>
<dbReference type="InterPro" id="IPR037185">
    <property type="entry name" value="EmrE-like"/>
</dbReference>
<keyword evidence="9" id="KW-1185">Reference proteome</keyword>
<feature type="transmembrane region" description="Helical" evidence="6">
    <location>
        <begin position="94"/>
        <end position="113"/>
    </location>
</feature>
<sequence length="311" mass="32856">MDRVTSGWINGLIGVVIFSASLPATRVAVMQFDPVFLTVARATIAGGLAVFLLFVFRQKRPGRSDLVSLVIVALGVSVGFPLLTALALQHITSAHSIVFIGLLPLSTAIFGVVRGGERPRPAFWIFSTLGSALVAGFALTQGASASPTGDALMLAAIVVCGLGYAEGARLSRTLGGWQVISWALVLSLPVMIPLTVLTMPQTFTGVTLPAWLGLAYVSLFSMLIGFVFWYRGLAQGGIAAVGQLQLLQPFFGLALAAALLHETVTWTMVAVTVAVIVCVVVARRFARQERARLTAQPETSYTPSADASRGR</sequence>
<evidence type="ECO:0000313" key="8">
    <source>
        <dbReference type="EMBL" id="SDB01982.1"/>
    </source>
</evidence>
<dbReference type="Proteomes" id="UP000199071">
    <property type="component" value="Unassembled WGS sequence"/>
</dbReference>
<dbReference type="OrthoDB" id="9784288at2"/>
<keyword evidence="5 6" id="KW-0472">Membrane</keyword>
<feature type="transmembrane region" description="Helical" evidence="6">
    <location>
        <begin position="122"/>
        <end position="139"/>
    </location>
</feature>
<feature type="domain" description="EamA" evidence="7">
    <location>
        <begin position="7"/>
        <end position="130"/>
    </location>
</feature>
<dbReference type="InterPro" id="IPR050638">
    <property type="entry name" value="AA-Vitamin_Transporters"/>
</dbReference>
<dbReference type="PANTHER" id="PTHR32322:SF2">
    <property type="entry name" value="EAMA DOMAIN-CONTAINING PROTEIN"/>
    <property type="match status" value="1"/>
</dbReference>
<evidence type="ECO:0000256" key="6">
    <source>
        <dbReference type="SAM" id="Phobius"/>
    </source>
</evidence>
<feature type="transmembrane region" description="Helical" evidence="6">
    <location>
        <begin position="35"/>
        <end position="54"/>
    </location>
</feature>
<reference evidence="8 9" key="1">
    <citation type="submission" date="2016-10" db="EMBL/GenBank/DDBJ databases">
        <authorList>
            <person name="de Groot N.N."/>
        </authorList>
    </citation>
    <scope>NUCLEOTIDE SEQUENCE [LARGE SCALE GENOMIC DNA]</scope>
    <source>
        <strain evidence="8 9">ATCC 35022</strain>
    </source>
</reference>
<organism evidence="8 9">
    <name type="scientific">Bauldia litoralis</name>
    <dbReference type="NCBI Taxonomy" id="665467"/>
    <lineage>
        <taxon>Bacteria</taxon>
        <taxon>Pseudomonadati</taxon>
        <taxon>Pseudomonadota</taxon>
        <taxon>Alphaproteobacteria</taxon>
        <taxon>Hyphomicrobiales</taxon>
        <taxon>Kaistiaceae</taxon>
        <taxon>Bauldia</taxon>
    </lineage>
</organism>
<accession>A0A1G6A0L3</accession>
<evidence type="ECO:0000256" key="1">
    <source>
        <dbReference type="ARBA" id="ARBA00004141"/>
    </source>
</evidence>
<keyword evidence="4 6" id="KW-1133">Transmembrane helix</keyword>
<dbReference type="AlphaFoldDB" id="A0A1G6A0L3"/>
<gene>
    <name evidence="8" type="ORF">SAMN02982931_00010</name>
</gene>
<feature type="transmembrane region" description="Helical" evidence="6">
    <location>
        <begin position="66"/>
        <end position="88"/>
    </location>
</feature>